<dbReference type="Pfam" id="PF00037">
    <property type="entry name" value="Fer4"/>
    <property type="match status" value="1"/>
</dbReference>
<keyword evidence="13" id="KW-1185">Reference proteome</keyword>
<protein>
    <recommendedName>
        <fullName evidence="9">Choline trimethylamine-lyase activating enzyme</fullName>
        <ecNumber evidence="9">1.97.1.-</ecNumber>
    </recommendedName>
    <alternativeName>
        <fullName evidence="9">Choline utilization protein D</fullName>
    </alternativeName>
    <alternativeName>
        <fullName evidence="9">GRE activase CutD</fullName>
    </alternativeName>
    <alternativeName>
        <fullName evidence="9">Glycyl-radical enzyme activating enzyme CutD</fullName>
        <shortName evidence="9">GRE activating enzyme CutD</shortName>
    </alternativeName>
</protein>
<feature type="binding site" evidence="9">
    <location>
        <position position="43"/>
    </location>
    <ligand>
        <name>[4Fe-4S] cluster</name>
        <dbReference type="ChEBI" id="CHEBI:49883"/>
        <label>1</label>
        <note>4Fe-4S-S-AdoMet</note>
    </ligand>
</feature>
<dbReference type="PIRSF" id="PIRSF000371">
    <property type="entry name" value="PFL_act_enz"/>
    <property type="match status" value="1"/>
</dbReference>
<feature type="binding site" evidence="9">
    <location>
        <position position="145"/>
    </location>
    <ligand>
        <name>S-adenosyl-L-methionine</name>
        <dbReference type="ChEBI" id="CHEBI:59789"/>
    </ligand>
</feature>
<feature type="binding site" evidence="9">
    <location>
        <position position="39"/>
    </location>
    <ligand>
        <name>[4Fe-4S] cluster</name>
        <dbReference type="ChEBI" id="CHEBI:49883"/>
        <label>1</label>
        <note>4Fe-4S-S-AdoMet</note>
    </ligand>
</feature>
<dbReference type="EC" id="1.97.1.-" evidence="9"/>
<feature type="domain" description="4Fe-4S ferredoxin-type" evidence="10">
    <location>
        <begin position="56"/>
        <end position="85"/>
    </location>
</feature>
<evidence type="ECO:0000313" key="12">
    <source>
        <dbReference type="EMBL" id="OLR65258.1"/>
    </source>
</evidence>
<dbReference type="SFLD" id="SFLDG01118">
    <property type="entry name" value="activating_enzymes__group_2"/>
    <property type="match status" value="1"/>
</dbReference>
<dbReference type="InterPro" id="IPR013785">
    <property type="entry name" value="Aldolase_TIM"/>
</dbReference>
<feature type="binding site" evidence="9">
    <location>
        <begin position="45"/>
        <end position="47"/>
    </location>
    <ligand>
        <name>S-adenosyl-L-methionine</name>
        <dbReference type="ChEBI" id="CHEBI:59789"/>
    </ligand>
</feature>
<keyword evidence="6 9" id="KW-0408">Iron</keyword>
<gene>
    <name evidence="9" type="primary">cutD</name>
    <name evidence="12" type="ORF">BIV18_06895</name>
</gene>
<dbReference type="UniPathway" id="UPA01069"/>
<keyword evidence="2 9" id="KW-0004">4Fe-4S</keyword>
<accession>A0A1U7M0X3</accession>
<dbReference type="InterPro" id="IPR017900">
    <property type="entry name" value="4Fe4S_Fe_S_CS"/>
</dbReference>
<dbReference type="PROSITE" id="PS01087">
    <property type="entry name" value="RADICAL_ACTIVATING"/>
    <property type="match status" value="1"/>
</dbReference>
<dbReference type="InterPro" id="IPR040074">
    <property type="entry name" value="BssD/PflA/YjjW"/>
</dbReference>
<evidence type="ECO:0000256" key="8">
    <source>
        <dbReference type="ARBA" id="ARBA00047365"/>
    </source>
</evidence>
<feature type="binding site" evidence="9">
    <location>
        <position position="68"/>
    </location>
    <ligand>
        <name>[4Fe-4S] cluster</name>
        <dbReference type="ChEBI" id="CHEBI:49883"/>
        <label>2</label>
    </ligand>
</feature>
<comment type="caution">
    <text evidence="12">The sequence shown here is derived from an EMBL/GenBank/DDBJ whole genome shotgun (WGS) entry which is preliminary data.</text>
</comment>
<dbReference type="GO" id="GO:0042426">
    <property type="term" value="P:choline catabolic process"/>
    <property type="evidence" value="ECO:0007669"/>
    <property type="project" value="UniProtKB-UniRule"/>
</dbReference>
<comment type="pathway">
    <text evidence="9">Amine and polyamine metabolism; choline degradation.</text>
</comment>
<name>A0A1U7M0X3_9FIRM</name>
<dbReference type="EMBL" id="MJIH01000001">
    <property type="protein sequence ID" value="OLR65258.1"/>
    <property type="molecule type" value="Genomic_DNA"/>
</dbReference>
<organism evidence="12 13">
    <name type="scientific">Peptoniphilus porci</name>
    <dbReference type="NCBI Taxonomy" id="2652280"/>
    <lineage>
        <taxon>Bacteria</taxon>
        <taxon>Bacillati</taxon>
        <taxon>Bacillota</taxon>
        <taxon>Tissierellia</taxon>
        <taxon>Tissierellales</taxon>
        <taxon>Peptoniphilaceae</taxon>
        <taxon>Peptoniphilus</taxon>
    </lineage>
</organism>
<dbReference type="Gene3D" id="3.20.20.70">
    <property type="entry name" value="Aldolase class I"/>
    <property type="match status" value="1"/>
</dbReference>
<feature type="binding site" evidence="9">
    <location>
        <position position="71"/>
    </location>
    <ligand>
        <name>[4Fe-4S] cluster</name>
        <dbReference type="ChEBI" id="CHEBI:49883"/>
        <label>2</label>
    </ligand>
</feature>
<feature type="binding site" evidence="9">
    <location>
        <position position="105"/>
    </location>
    <ligand>
        <name>[4Fe-4S] cluster</name>
        <dbReference type="ChEBI" id="CHEBI:49883"/>
        <label>2</label>
    </ligand>
</feature>
<keyword evidence="7 9" id="KW-0411">Iron-sulfur</keyword>
<evidence type="ECO:0000256" key="4">
    <source>
        <dbReference type="ARBA" id="ARBA00022723"/>
    </source>
</evidence>
<dbReference type="PROSITE" id="PS51379">
    <property type="entry name" value="4FE4S_FER_2"/>
    <property type="match status" value="2"/>
</dbReference>
<dbReference type="STRING" id="1465756.BIV18_06895"/>
<dbReference type="SFLD" id="SFLDS00029">
    <property type="entry name" value="Radical_SAM"/>
    <property type="match status" value="1"/>
</dbReference>
<dbReference type="Pfam" id="PF04055">
    <property type="entry name" value="Radical_SAM"/>
    <property type="match status" value="1"/>
</dbReference>
<feature type="binding site" evidence="9">
    <location>
        <begin position="194"/>
        <end position="196"/>
    </location>
    <ligand>
        <name>S-adenosyl-L-methionine</name>
        <dbReference type="ChEBI" id="CHEBI:59789"/>
    </ligand>
</feature>
<keyword evidence="5 9" id="KW-0560">Oxidoreductase</keyword>
<feature type="domain" description="4Fe-4S ferredoxin-type" evidence="10">
    <location>
        <begin position="87"/>
        <end position="115"/>
    </location>
</feature>
<evidence type="ECO:0000313" key="13">
    <source>
        <dbReference type="Proteomes" id="UP000187166"/>
    </source>
</evidence>
<keyword evidence="9" id="KW-0677">Repeat</keyword>
<evidence type="ECO:0000256" key="9">
    <source>
        <dbReference type="HAMAP-Rule" id="MF_02059"/>
    </source>
</evidence>
<proteinExistence type="inferred from homology"/>
<comment type="cofactor">
    <cofactor evidence="9">
        <name>[4Fe-4S] cluster</name>
        <dbReference type="ChEBI" id="CHEBI:49883"/>
    </cofactor>
    <text evidence="9">Binds 2 [4Fe-4S] clusters. One cluster is coordinated with 3 cysteines and an exchangeable S-adenosyl-L-methionine.</text>
</comment>
<feature type="binding site" evidence="9">
    <location>
        <position position="46"/>
    </location>
    <ligand>
        <name>[4Fe-4S] cluster</name>
        <dbReference type="ChEBI" id="CHEBI:49883"/>
        <label>1</label>
        <note>4Fe-4S-S-AdoMet</note>
    </ligand>
</feature>
<keyword evidence="4 9" id="KW-0479">Metal-binding</keyword>
<dbReference type="NCBIfam" id="TIGR04395">
    <property type="entry name" value="cutC_activ_rSAM"/>
    <property type="match status" value="1"/>
</dbReference>
<reference evidence="12 13" key="1">
    <citation type="journal article" date="2016" name="Appl. Environ. Microbiol.">
        <title>Function and Phylogeny of Bacterial Butyryl Coenzyme A:Acetate Transferases and Their Diversity in the Proximal Colon of Swine.</title>
        <authorList>
            <person name="Trachsel J."/>
            <person name="Bayles D.O."/>
            <person name="Looft T."/>
            <person name="Levine U.Y."/>
            <person name="Allen H.K."/>
        </authorList>
    </citation>
    <scope>NUCLEOTIDE SEQUENCE [LARGE SCALE GENOMIC DNA]</scope>
    <source>
        <strain evidence="12 13">35-6-1</strain>
    </source>
</reference>
<dbReference type="InterPro" id="IPR017896">
    <property type="entry name" value="4Fe4S_Fe-S-bd"/>
</dbReference>
<evidence type="ECO:0000256" key="6">
    <source>
        <dbReference type="ARBA" id="ARBA00023004"/>
    </source>
</evidence>
<keyword evidence="3 9" id="KW-0949">S-adenosyl-L-methionine</keyword>
<feature type="domain" description="Radical SAM core" evidence="11">
    <location>
        <begin position="25"/>
        <end position="310"/>
    </location>
</feature>
<dbReference type="GO" id="GO:0016829">
    <property type="term" value="F:lyase activity"/>
    <property type="evidence" value="ECO:0007669"/>
    <property type="project" value="UniProtKB-KW"/>
</dbReference>
<evidence type="ECO:0000259" key="11">
    <source>
        <dbReference type="PROSITE" id="PS51918"/>
    </source>
</evidence>
<dbReference type="PANTHER" id="PTHR30352">
    <property type="entry name" value="PYRUVATE FORMATE-LYASE-ACTIVATING ENZYME"/>
    <property type="match status" value="1"/>
</dbReference>
<dbReference type="InterPro" id="IPR058240">
    <property type="entry name" value="rSAM_sf"/>
</dbReference>
<dbReference type="InterPro" id="IPR007197">
    <property type="entry name" value="rSAM"/>
</dbReference>
<dbReference type="InterPro" id="IPR001989">
    <property type="entry name" value="Radical_activat_CS"/>
</dbReference>
<evidence type="ECO:0000256" key="1">
    <source>
        <dbReference type="ARBA" id="ARBA00009777"/>
    </source>
</evidence>
<dbReference type="SFLD" id="SFLDG01066">
    <property type="entry name" value="organic_radical-activating_enz"/>
    <property type="match status" value="1"/>
</dbReference>
<dbReference type="SUPFAM" id="SSF54862">
    <property type="entry name" value="4Fe-4S ferredoxins"/>
    <property type="match status" value="1"/>
</dbReference>
<dbReference type="Gene3D" id="3.30.70.20">
    <property type="match status" value="1"/>
</dbReference>
<feature type="binding site" evidence="9">
    <location>
        <position position="65"/>
    </location>
    <ligand>
        <name>[4Fe-4S] cluster</name>
        <dbReference type="ChEBI" id="CHEBI:49883"/>
        <label>2</label>
    </ligand>
</feature>
<dbReference type="NCBIfam" id="TIGR02494">
    <property type="entry name" value="PFLE_PFLC"/>
    <property type="match status" value="1"/>
</dbReference>
<dbReference type="GO" id="GO:0016491">
    <property type="term" value="F:oxidoreductase activity"/>
    <property type="evidence" value="ECO:0007669"/>
    <property type="project" value="UniProtKB-UniRule"/>
</dbReference>
<dbReference type="AlphaFoldDB" id="A0A1U7M0X3"/>
<evidence type="ECO:0000256" key="3">
    <source>
        <dbReference type="ARBA" id="ARBA00022691"/>
    </source>
</evidence>
<dbReference type="GO" id="GO:0051539">
    <property type="term" value="F:4 iron, 4 sulfur cluster binding"/>
    <property type="evidence" value="ECO:0007669"/>
    <property type="project" value="UniProtKB-UniRule"/>
</dbReference>
<comment type="similarity">
    <text evidence="1 9">Belongs to the organic radical-activating enzymes family.</text>
</comment>
<dbReference type="HAMAP" id="MF_02059">
    <property type="entry name" value="Activ_enz_CutD"/>
    <property type="match status" value="1"/>
</dbReference>
<dbReference type="PROSITE" id="PS51918">
    <property type="entry name" value="RADICAL_SAM"/>
    <property type="match status" value="1"/>
</dbReference>
<sequence length="316" mass="36398">MDRGLNEAQLERTARIFNVQKYNVHDGPGIRTIIFFKGCPLRCKWCSNPEGLKYEHQVMLKRNACINCGACVPVCPKNIHYMENSEHKVRRDIKCINCKRCEKACLQNAIEVRGEDKKITELIEIVNEDKDFYRMSGGGLTVGGGECTAQAESLISLLESAHIEGINTAIETCGYTDIEKLKKIKEHVDLFLFDIKQMDPIKHKELTGVNNELILNNLKYLLENGSRVRIRMPILKGVNDSFEEIQEVVNFLEPYRFFKNFEGIDILPYHRYGVGKYDQLDMVYPMEGGFSLSEEDLDNIENWIRSENIDVNLVRH</sequence>
<comment type="catalytic activity">
    <reaction evidence="8 9">
        <text>glycyl-[protein] + reduced [flavodoxin] + S-adenosyl-L-methionine = glycin-2-yl radical-[protein] + semiquinone [flavodoxin] + 5'-deoxyadenosine + L-methionine + H(+)</text>
        <dbReference type="Rhea" id="RHEA:61976"/>
        <dbReference type="Rhea" id="RHEA-COMP:10622"/>
        <dbReference type="Rhea" id="RHEA-COMP:14480"/>
        <dbReference type="Rhea" id="RHEA-COMP:15993"/>
        <dbReference type="Rhea" id="RHEA-COMP:15994"/>
        <dbReference type="ChEBI" id="CHEBI:15378"/>
        <dbReference type="ChEBI" id="CHEBI:17319"/>
        <dbReference type="ChEBI" id="CHEBI:29947"/>
        <dbReference type="ChEBI" id="CHEBI:32722"/>
        <dbReference type="ChEBI" id="CHEBI:57618"/>
        <dbReference type="ChEBI" id="CHEBI:57844"/>
        <dbReference type="ChEBI" id="CHEBI:59789"/>
        <dbReference type="ChEBI" id="CHEBI:140311"/>
    </reaction>
</comment>
<dbReference type="SUPFAM" id="SSF102114">
    <property type="entry name" value="Radical SAM enzymes"/>
    <property type="match status" value="1"/>
</dbReference>
<evidence type="ECO:0000256" key="2">
    <source>
        <dbReference type="ARBA" id="ARBA00022485"/>
    </source>
</evidence>
<evidence type="ECO:0000256" key="7">
    <source>
        <dbReference type="ARBA" id="ARBA00023014"/>
    </source>
</evidence>
<dbReference type="Proteomes" id="UP000187166">
    <property type="component" value="Unassembled WGS sequence"/>
</dbReference>
<comment type="function">
    <text evidence="9">Catalyzes activation of the choline trimethylamine-lyase CutC under anaerobic conditions by generation of an organic free radical on a glycine residue, via an homolytic cleavage of S-adenosyl-L-methionine (SAM).</text>
</comment>
<dbReference type="InterPro" id="IPR034457">
    <property type="entry name" value="Organic_radical-activating"/>
</dbReference>
<feature type="binding site" evidence="9">
    <location>
        <position position="270"/>
    </location>
    <ligand>
        <name>S-adenosyl-L-methionine</name>
        <dbReference type="ChEBI" id="CHEBI:59789"/>
    </ligand>
</feature>
<dbReference type="PANTHER" id="PTHR30352:SF4">
    <property type="entry name" value="PYRUVATE FORMATE-LYASE 2-ACTIVATING ENZYME"/>
    <property type="match status" value="1"/>
</dbReference>
<dbReference type="GO" id="GO:0046872">
    <property type="term" value="F:metal ion binding"/>
    <property type="evidence" value="ECO:0007669"/>
    <property type="project" value="UniProtKB-KW"/>
</dbReference>
<evidence type="ECO:0000256" key="5">
    <source>
        <dbReference type="ARBA" id="ARBA00023002"/>
    </source>
</evidence>
<evidence type="ECO:0000259" key="10">
    <source>
        <dbReference type="PROSITE" id="PS51379"/>
    </source>
</evidence>
<dbReference type="InterPro" id="IPR030905">
    <property type="entry name" value="CutC_activ_rSAM"/>
</dbReference>
<dbReference type="PROSITE" id="PS00198">
    <property type="entry name" value="4FE4S_FER_1"/>
    <property type="match status" value="1"/>
</dbReference>
<dbReference type="InterPro" id="IPR012839">
    <property type="entry name" value="Organic_radical_activase"/>
</dbReference>